<evidence type="ECO:0000256" key="1">
    <source>
        <dbReference type="SAM" id="SignalP"/>
    </source>
</evidence>
<evidence type="ECO:0000313" key="2">
    <source>
        <dbReference type="EMBL" id="STT83244.1"/>
    </source>
</evidence>
<reference evidence="2 3" key="1">
    <citation type="submission" date="2018-06" db="EMBL/GenBank/DDBJ databases">
        <authorList>
            <consortium name="Pathogen Informatics"/>
            <person name="Doyle S."/>
        </authorList>
    </citation>
    <scope>NUCLEOTIDE SEQUENCE [LARGE SCALE GENOMIC DNA]</scope>
    <source>
        <strain evidence="2 3">NCTC5047</strain>
    </source>
</reference>
<gene>
    <name evidence="2" type="primary">aphA_1</name>
    <name evidence="2" type="ORF">NCTC5047_04252</name>
</gene>
<sequence length="54" mass="5726">MRKLTLALAAASLLFTLNSAVVARASTPQPLWVGTNVAQLAEQAPIHWVSVAQI</sequence>
<dbReference type="EC" id="3.1.3.2" evidence="2"/>
<keyword evidence="2" id="KW-0378">Hydrolase</keyword>
<proteinExistence type="predicted"/>
<name>A0A377XMT1_KLEPN</name>
<feature type="signal peptide" evidence="1">
    <location>
        <begin position="1"/>
        <end position="25"/>
    </location>
</feature>
<accession>A0A377XMT1</accession>
<dbReference type="GO" id="GO:0003993">
    <property type="term" value="F:acid phosphatase activity"/>
    <property type="evidence" value="ECO:0007669"/>
    <property type="project" value="UniProtKB-EC"/>
</dbReference>
<feature type="chain" id="PRO_5016606277" evidence="1">
    <location>
        <begin position="26"/>
        <end position="54"/>
    </location>
</feature>
<protein>
    <submittedName>
        <fullName evidence="2">Acid phosphatase/phosphotransferase</fullName>
        <ecNumber evidence="2">3.1.3.2</ecNumber>
    </submittedName>
</protein>
<dbReference type="Proteomes" id="UP000254340">
    <property type="component" value="Unassembled WGS sequence"/>
</dbReference>
<evidence type="ECO:0000313" key="3">
    <source>
        <dbReference type="Proteomes" id="UP000254340"/>
    </source>
</evidence>
<dbReference type="AlphaFoldDB" id="A0A377XMT1"/>
<keyword evidence="2" id="KW-0808">Transferase</keyword>
<dbReference type="GO" id="GO:0016740">
    <property type="term" value="F:transferase activity"/>
    <property type="evidence" value="ECO:0007669"/>
    <property type="project" value="UniProtKB-KW"/>
</dbReference>
<dbReference type="EMBL" id="UGLH01000006">
    <property type="protein sequence ID" value="STT83244.1"/>
    <property type="molecule type" value="Genomic_DNA"/>
</dbReference>
<keyword evidence="1" id="KW-0732">Signal</keyword>
<organism evidence="2 3">
    <name type="scientific">Klebsiella pneumoniae</name>
    <dbReference type="NCBI Taxonomy" id="573"/>
    <lineage>
        <taxon>Bacteria</taxon>
        <taxon>Pseudomonadati</taxon>
        <taxon>Pseudomonadota</taxon>
        <taxon>Gammaproteobacteria</taxon>
        <taxon>Enterobacterales</taxon>
        <taxon>Enterobacteriaceae</taxon>
        <taxon>Klebsiella/Raoultella group</taxon>
        <taxon>Klebsiella</taxon>
        <taxon>Klebsiella pneumoniae complex</taxon>
    </lineage>
</organism>